<feature type="region of interest" description="Disordered" evidence="1">
    <location>
        <begin position="1051"/>
        <end position="1077"/>
    </location>
</feature>
<feature type="compositionally biased region" description="Low complexity" evidence="1">
    <location>
        <begin position="473"/>
        <end position="487"/>
    </location>
</feature>
<comment type="caution">
    <text evidence="4">The sequence shown here is derived from an EMBL/GenBank/DDBJ whole genome shotgun (WGS) entry which is preliminary data.</text>
</comment>
<feature type="compositionally biased region" description="Pro residues" evidence="1">
    <location>
        <begin position="517"/>
        <end position="612"/>
    </location>
</feature>
<evidence type="ECO:0000256" key="1">
    <source>
        <dbReference type="SAM" id="MobiDB-lite"/>
    </source>
</evidence>
<dbReference type="Proteomes" id="UP000663860">
    <property type="component" value="Unassembled WGS sequence"/>
</dbReference>
<dbReference type="Proteomes" id="UP000663868">
    <property type="component" value="Unassembled WGS sequence"/>
</dbReference>
<reference evidence="4" key="1">
    <citation type="submission" date="2021-02" db="EMBL/GenBank/DDBJ databases">
        <authorList>
            <person name="Nowell W R."/>
        </authorList>
    </citation>
    <scope>NUCLEOTIDE SEQUENCE</scope>
</reference>
<dbReference type="InterPro" id="IPR042201">
    <property type="entry name" value="FH2_Formin_sf"/>
</dbReference>
<feature type="compositionally biased region" description="Pro residues" evidence="1">
    <location>
        <begin position="488"/>
        <end position="510"/>
    </location>
</feature>
<evidence type="ECO:0000259" key="2">
    <source>
        <dbReference type="PROSITE" id="PS51444"/>
    </source>
</evidence>
<dbReference type="Gene3D" id="1.20.58.2220">
    <property type="entry name" value="Formin, FH2 domain"/>
    <property type="match status" value="1"/>
</dbReference>
<feature type="region of interest" description="Disordered" evidence="1">
    <location>
        <begin position="455"/>
        <end position="618"/>
    </location>
</feature>
<dbReference type="EMBL" id="CAJNOE010000007">
    <property type="protein sequence ID" value="CAF0718732.1"/>
    <property type="molecule type" value="Genomic_DNA"/>
</dbReference>
<dbReference type="PANTHER" id="PTHR45691:SF1">
    <property type="entry name" value="FH2 DOMAIN-CONTAINING PROTEIN 1-RELATED"/>
    <property type="match status" value="1"/>
</dbReference>
<organism evidence="4 5">
    <name type="scientific">Adineta steineri</name>
    <dbReference type="NCBI Taxonomy" id="433720"/>
    <lineage>
        <taxon>Eukaryota</taxon>
        <taxon>Metazoa</taxon>
        <taxon>Spiralia</taxon>
        <taxon>Gnathifera</taxon>
        <taxon>Rotifera</taxon>
        <taxon>Eurotatoria</taxon>
        <taxon>Bdelloidea</taxon>
        <taxon>Adinetida</taxon>
        <taxon>Adinetidae</taxon>
        <taxon>Adineta</taxon>
    </lineage>
</organism>
<dbReference type="Pfam" id="PF02181">
    <property type="entry name" value="FH2"/>
    <property type="match status" value="1"/>
</dbReference>
<name>A0A819JMY1_9BILA</name>
<evidence type="ECO:0000313" key="5">
    <source>
        <dbReference type="Proteomes" id="UP000663868"/>
    </source>
</evidence>
<feature type="compositionally biased region" description="Pro residues" evidence="1">
    <location>
        <begin position="461"/>
        <end position="472"/>
    </location>
</feature>
<dbReference type="SMART" id="SM00498">
    <property type="entry name" value="FH2"/>
    <property type="match status" value="1"/>
</dbReference>
<sequence length="1077" mass="120918">MSKLLSHSRLSSSTITSPDFENQILMDMNTDARRQSTLSERRINNVNYVRHVLRRFFGGSHKKSSSTTPFDDISDEQSPSSNNPTDNSSSPILIHPDLRYDKHTKFSGELLLDWFLIHFEGRYENLTLKQVILRCCKCLQSLGVLRTENDQNNNDLFQTQSLYSWASNIDDEDTDIKLSPTKTTSDINHHHPIESQEKNYRPSTTTTAILDILRDEYGFLPGVPPTETKSVSTQIDPVNEIETFEESTQTDQLNPPLISHYKKCLTFELNPMPVSIISNSQSECEPSSTAPHCYDEIIVRRAMHKLLSCDNSSEPSSPSDNDVHSSTLIIRPSKAFKNNHAKFSSELLLEWLAVNCDGKNACQQGFIQQFKSCLPSNSNTNANDIDLQKTLNVSTSINESKLPLSSTKEQKTSPIISSTEYDQNIIDDVRLLLSDLIIQVDQKSKLTNVPSSISKFAQSTIPPPPPPPPPPFFTIATSSPPSSSSSSIPPPPPPPPPFPGFAIPPPPPLPFCTSSTGPPPPPPPPPFLNCGAPPPPPPPPPPFPGFAGPPPPPPPPPFPGFSGPPPPPPFPGFAGPPPPPPPPPFPGFSGTAPPPPPPFPGFGGPPPPPPMMPGFGAPPQFPQYLRKKQKYAVTEPVKKVQWSKINPHAIKRDSIWVEVDEEKYISDELFSDIRKNFANKIAPSRQPIHDLVDKSKELRVLDSKAAQNFAIMFSQLKAPPTTFREWMLSCDNESLKDDFLKQLEKYLPTPEELKALFELKEEINDLQYSEQYFCAIGDIKRLKQRLKTLLFKANYKETFEETDKAFVEVRTACDHVRHSLRFKKMLELILTIGNYMNSSAKSYEPVHGFDISFLPKLHSTKANDGRRSLLHFIVQAIEDKHRDLLSFSDEFFSLADGISKINILELQKQPKDIGRELKCAREELEIAKHVDERVEGDKFAESIEDFIIRAHDDVTRLEQLDGEMTQSYQDLCDFLAIDPKIYSLNEFFIDLKSFCSFFSTCVQEVRAWREQAARAIKNSNIQLSVEKRTHDIPDNSTVVHRRPLSRIEDLIDKRKTNRGLTPTPTPTVTPTKRRSQS</sequence>
<dbReference type="PANTHER" id="PTHR45691">
    <property type="entry name" value="PROTEIN DIAPHANOUS"/>
    <property type="match status" value="1"/>
</dbReference>
<evidence type="ECO:0000313" key="4">
    <source>
        <dbReference type="EMBL" id="CAF3931835.1"/>
    </source>
</evidence>
<dbReference type="Gene3D" id="6.10.30.30">
    <property type="match status" value="1"/>
</dbReference>
<feature type="domain" description="FH2" evidence="2">
    <location>
        <begin position="627"/>
        <end position="1024"/>
    </location>
</feature>
<dbReference type="GO" id="GO:0030041">
    <property type="term" value="P:actin filament polymerization"/>
    <property type="evidence" value="ECO:0007669"/>
    <property type="project" value="TreeGrafter"/>
</dbReference>
<dbReference type="SUPFAM" id="SSF101447">
    <property type="entry name" value="Formin homology 2 domain (FH2 domain)"/>
    <property type="match status" value="1"/>
</dbReference>
<evidence type="ECO:0000313" key="3">
    <source>
        <dbReference type="EMBL" id="CAF0718732.1"/>
    </source>
</evidence>
<dbReference type="InterPro" id="IPR051412">
    <property type="entry name" value="Formin_Homology_Diaphanous_sf"/>
</dbReference>
<dbReference type="PROSITE" id="PS51444">
    <property type="entry name" value="FH2"/>
    <property type="match status" value="1"/>
</dbReference>
<feature type="compositionally biased region" description="Low complexity" evidence="1">
    <location>
        <begin position="78"/>
        <end position="91"/>
    </location>
</feature>
<dbReference type="InterPro" id="IPR015425">
    <property type="entry name" value="FH2_Formin"/>
</dbReference>
<dbReference type="GO" id="GO:0005884">
    <property type="term" value="C:actin filament"/>
    <property type="evidence" value="ECO:0007669"/>
    <property type="project" value="TreeGrafter"/>
</dbReference>
<feature type="region of interest" description="Disordered" evidence="1">
    <location>
        <begin position="60"/>
        <end position="94"/>
    </location>
</feature>
<dbReference type="AlphaFoldDB" id="A0A819JMY1"/>
<protein>
    <recommendedName>
        <fullName evidence="2">FH2 domain-containing protein</fullName>
    </recommendedName>
</protein>
<accession>A0A819JMY1</accession>
<proteinExistence type="predicted"/>
<dbReference type="EMBL" id="CAJOBB010002040">
    <property type="protein sequence ID" value="CAF3931835.1"/>
    <property type="molecule type" value="Genomic_DNA"/>
</dbReference>
<gene>
    <name evidence="3" type="ORF">IZO911_LOCUS1668</name>
    <name evidence="4" type="ORF">KXQ929_LOCUS24511</name>
</gene>